<dbReference type="PANTHER" id="PTHR13604:SF0">
    <property type="entry name" value="ABASIC SITE PROCESSING PROTEIN HMCES"/>
    <property type="match status" value="1"/>
</dbReference>
<dbReference type="InterPro" id="IPR003738">
    <property type="entry name" value="SRAP"/>
</dbReference>
<keyword evidence="3" id="KW-0227">DNA damage</keyword>
<dbReference type="PANTHER" id="PTHR13604">
    <property type="entry name" value="DC12-RELATED"/>
    <property type="match status" value="1"/>
</dbReference>
<comment type="caution">
    <text evidence="9">The sequence shown here is derived from an EMBL/GenBank/DDBJ whole genome shotgun (WGS) entry which is preliminary data.</text>
</comment>
<evidence type="ECO:0000313" key="10">
    <source>
        <dbReference type="Proteomes" id="UP001168552"/>
    </source>
</evidence>
<evidence type="ECO:0000256" key="4">
    <source>
        <dbReference type="ARBA" id="ARBA00022801"/>
    </source>
</evidence>
<name>A0ABT8F176_9BACT</name>
<sequence>MPERYSICVSAEQLKERFSLKLTDNYQAKYNAAPTLLLPIITDSGRDGLSFFYWGASPALAKNKALSPKIYTSSAQAFLEKSVFKKILKPHRCLIPLDGFYGWKALGKKTQVPYRFVPDSQEILAAAGVWEEFETMDGQSIHTFSMLVHKAGPELQGIVENIPVFVPKGQENQWLNLEASPDSLEQILRTPYVPAMSFFTVSPKLSDIHYNSPILLQTTPPADQFGNFTLFG</sequence>
<dbReference type="EMBL" id="JAUHJS010000001">
    <property type="protein sequence ID" value="MDN4164202.1"/>
    <property type="molecule type" value="Genomic_DNA"/>
</dbReference>
<dbReference type="RefSeq" id="WP_320002728.1">
    <property type="nucleotide sequence ID" value="NZ_JAUHJS010000001.1"/>
</dbReference>
<organism evidence="9 10">
    <name type="scientific">Shiella aurantiaca</name>
    <dbReference type="NCBI Taxonomy" id="3058365"/>
    <lineage>
        <taxon>Bacteria</taxon>
        <taxon>Pseudomonadati</taxon>
        <taxon>Bacteroidota</taxon>
        <taxon>Cytophagia</taxon>
        <taxon>Cytophagales</taxon>
        <taxon>Shiellaceae</taxon>
        <taxon>Shiella</taxon>
    </lineage>
</organism>
<evidence type="ECO:0000256" key="6">
    <source>
        <dbReference type="ARBA" id="ARBA00023125"/>
    </source>
</evidence>
<evidence type="ECO:0000256" key="5">
    <source>
        <dbReference type="ARBA" id="ARBA00023124"/>
    </source>
</evidence>
<keyword evidence="4 8" id="KW-0378">Hydrolase</keyword>
<keyword evidence="6" id="KW-0238">DNA-binding</keyword>
<dbReference type="Proteomes" id="UP001168552">
    <property type="component" value="Unassembled WGS sequence"/>
</dbReference>
<proteinExistence type="inferred from homology"/>
<evidence type="ECO:0000256" key="3">
    <source>
        <dbReference type="ARBA" id="ARBA00022763"/>
    </source>
</evidence>
<evidence type="ECO:0000256" key="7">
    <source>
        <dbReference type="ARBA" id="ARBA00023239"/>
    </source>
</evidence>
<evidence type="ECO:0000313" key="9">
    <source>
        <dbReference type="EMBL" id="MDN4164202.1"/>
    </source>
</evidence>
<keyword evidence="10" id="KW-1185">Reference proteome</keyword>
<evidence type="ECO:0000256" key="8">
    <source>
        <dbReference type="RuleBase" id="RU364100"/>
    </source>
</evidence>
<evidence type="ECO:0000256" key="1">
    <source>
        <dbReference type="ARBA" id="ARBA00008136"/>
    </source>
</evidence>
<dbReference type="SUPFAM" id="SSF143081">
    <property type="entry name" value="BB1717-like"/>
    <property type="match status" value="1"/>
</dbReference>
<comment type="similarity">
    <text evidence="1 8">Belongs to the SOS response-associated peptidase family.</text>
</comment>
<keyword evidence="2 8" id="KW-0645">Protease</keyword>
<reference evidence="9" key="1">
    <citation type="submission" date="2023-06" db="EMBL/GenBank/DDBJ databases">
        <title>Cytophagales bacterium Strain LB-30, isolated from soil.</title>
        <authorList>
            <person name="Liu B."/>
        </authorList>
    </citation>
    <scope>NUCLEOTIDE SEQUENCE</scope>
    <source>
        <strain evidence="9">LB-30</strain>
    </source>
</reference>
<dbReference type="InterPro" id="IPR036590">
    <property type="entry name" value="SRAP-like"/>
</dbReference>
<gene>
    <name evidence="9" type="ORF">QWY31_01750</name>
</gene>
<protein>
    <recommendedName>
        <fullName evidence="8">Abasic site processing protein</fullName>
        <ecNumber evidence="8">3.4.-.-</ecNumber>
    </recommendedName>
</protein>
<dbReference type="Pfam" id="PF02586">
    <property type="entry name" value="SRAP"/>
    <property type="match status" value="1"/>
</dbReference>
<accession>A0ABT8F176</accession>
<keyword evidence="7" id="KW-0456">Lyase</keyword>
<evidence type="ECO:0000256" key="2">
    <source>
        <dbReference type="ARBA" id="ARBA00022670"/>
    </source>
</evidence>
<keyword evidence="5" id="KW-0190">Covalent protein-DNA linkage</keyword>
<dbReference type="Gene3D" id="3.90.1680.10">
    <property type="entry name" value="SOS response associated peptidase-like"/>
    <property type="match status" value="1"/>
</dbReference>
<dbReference type="EC" id="3.4.-.-" evidence="8"/>